<keyword evidence="1" id="KW-1133">Transmembrane helix</keyword>
<evidence type="ECO:0000313" key="3">
    <source>
        <dbReference type="EMBL" id="QFS47283.1"/>
    </source>
</evidence>
<name>A0A5P8W3I9_9NOSO</name>
<evidence type="ECO:0000313" key="4">
    <source>
        <dbReference type="Proteomes" id="UP000326678"/>
    </source>
</evidence>
<dbReference type="RefSeq" id="WP_152589749.1">
    <property type="nucleotide sequence ID" value="NZ_CP045226.1"/>
</dbReference>
<dbReference type="EMBL" id="CP045226">
    <property type="protein sequence ID" value="QFS47283.1"/>
    <property type="molecule type" value="Genomic_DNA"/>
</dbReference>
<feature type="transmembrane region" description="Helical" evidence="1">
    <location>
        <begin position="82"/>
        <end position="107"/>
    </location>
</feature>
<dbReference type="Proteomes" id="UP000326678">
    <property type="component" value="Chromosome Gxm1"/>
</dbReference>
<dbReference type="Pfam" id="PF01145">
    <property type="entry name" value="Band_7"/>
    <property type="match status" value="1"/>
</dbReference>
<accession>A0A5P8W3I9</accession>
<dbReference type="InterPro" id="IPR001107">
    <property type="entry name" value="Band_7"/>
</dbReference>
<keyword evidence="1" id="KW-0812">Transmembrane</keyword>
<gene>
    <name evidence="3" type="ORF">GXM_04773</name>
</gene>
<sequence>MKSFSSLLGTLKQNKLANLATSIVAALAIAGSIHSSSATSVKINTPQEINSASVQLNQTTPNIVQLKTSKIQFQTAGIDGFVLVPVVLIGGLVIFVPLFFGGLVVIGEREVGIVVRKFTLSGRGLPAGSLIALNGEAGLQADTLAPGWHWGYWPWQYSVKKESIIVIPQGEIALIVAADGKSNPPERILGKIVDCDNFQDARKFLTQGGEKGRQMSFLTAGTYRINTALFKVITAANASSHGMSPQQLHIYEIAAEKVGIVTTLDGSAIAAGEIAGRVITGHDNFQNGQKFIDAGGQRGLQEQVLLSGSWNLNPWLVNIEQVPMTEIPIGYVGVVISFVGKEHEDVSGASFTHGNLVNQGHKGVWVEPLYPGKHPLNTKVMKIELVPTTNIVLNFTERISGKHGYDTNLQALKLLSFDGFTFDLEIFQIIHIGASDAPKVISRLGSMQNVIDQVLRPIVGNYFRNSAQEYTILDFLTARSERQVEASEYVKSALRAYDVQAVDSLIGLITPPDELMHTLTDRKIAEEKRKTYEVQQMAQTQRQQLVRETALADIQEEMVQSEQSVQIADLKAQAQIKQANGEAEGTKLRAIAEAEGIRATGNAKAETYQAGVEALGSQGYTAMQLMQIIGDRHVRLIPDVLVGSNGSNNGLVDGLLSMILWNQTGKGELTPTPLHPQPVVTQAQPTAENGLPPIVVNFPVDKQHQ</sequence>
<feature type="domain" description="Band 7" evidence="2">
    <location>
        <begin position="326"/>
        <end position="541"/>
    </location>
</feature>
<evidence type="ECO:0000259" key="2">
    <source>
        <dbReference type="Pfam" id="PF01145"/>
    </source>
</evidence>
<dbReference type="PIRSF" id="PIRSF035261">
    <property type="entry name" value="UCP035261"/>
    <property type="match status" value="1"/>
</dbReference>
<keyword evidence="4" id="KW-1185">Reference proteome</keyword>
<evidence type="ECO:0000256" key="1">
    <source>
        <dbReference type="SAM" id="Phobius"/>
    </source>
</evidence>
<reference evidence="3 4" key="1">
    <citation type="submission" date="2019-10" db="EMBL/GenBank/DDBJ databases">
        <title>Genomic and transcriptomic insights into the perfect genentic adaptation of a filamentous nitrogen-fixing cyanobacterium to rice fields.</title>
        <authorList>
            <person name="Chen Z."/>
        </authorList>
    </citation>
    <scope>NUCLEOTIDE SEQUENCE [LARGE SCALE GENOMIC DNA]</scope>
    <source>
        <strain evidence="3">CCNUC1</strain>
    </source>
</reference>
<dbReference type="AlphaFoldDB" id="A0A5P8W3I9"/>
<protein>
    <submittedName>
        <fullName evidence="3">Flotillin family protein</fullName>
    </submittedName>
</protein>
<proteinExistence type="predicted"/>
<dbReference type="KEGG" id="nsh:GXM_04773"/>
<organism evidence="3 4">
    <name type="scientific">Nostoc sphaeroides CCNUC1</name>
    <dbReference type="NCBI Taxonomy" id="2653204"/>
    <lineage>
        <taxon>Bacteria</taxon>
        <taxon>Bacillati</taxon>
        <taxon>Cyanobacteriota</taxon>
        <taxon>Cyanophyceae</taxon>
        <taxon>Nostocales</taxon>
        <taxon>Nostocaceae</taxon>
        <taxon>Nostoc</taxon>
    </lineage>
</organism>
<keyword evidence="1" id="KW-0472">Membrane</keyword>
<dbReference type="InterPro" id="IPR017037">
    <property type="entry name" value="UCP035261"/>
</dbReference>